<keyword evidence="3" id="KW-0813">Transport</keyword>
<keyword evidence="5 7" id="KW-1133">Transmembrane helix</keyword>
<feature type="transmembrane region" description="Helical" evidence="7">
    <location>
        <begin position="76"/>
        <end position="95"/>
    </location>
</feature>
<keyword evidence="9" id="KW-1185">Reference proteome</keyword>
<evidence type="ECO:0000256" key="5">
    <source>
        <dbReference type="ARBA" id="ARBA00022989"/>
    </source>
</evidence>
<dbReference type="PANTHER" id="PTHR31376:SF105">
    <property type="entry name" value="PURINE PERMEASE-RELATED"/>
    <property type="match status" value="1"/>
</dbReference>
<comment type="similarity">
    <text evidence="2">Belongs to the purine permeases (TC 2.A.7.14) family.</text>
</comment>
<dbReference type="InterPro" id="IPR030182">
    <property type="entry name" value="PUP_plant"/>
</dbReference>
<name>A0AAN9FIC4_CROPI</name>
<dbReference type="PANTHER" id="PTHR31376">
    <property type="entry name" value="OS09G0467300 PROTEIN-RELATED"/>
    <property type="match status" value="1"/>
</dbReference>
<comment type="caution">
    <text evidence="8">The sequence shown here is derived from an EMBL/GenBank/DDBJ whole genome shotgun (WGS) entry which is preliminary data.</text>
</comment>
<dbReference type="GO" id="GO:0016020">
    <property type="term" value="C:membrane"/>
    <property type="evidence" value="ECO:0007669"/>
    <property type="project" value="UniProtKB-SubCell"/>
</dbReference>
<dbReference type="Pfam" id="PF16913">
    <property type="entry name" value="PUNUT"/>
    <property type="match status" value="1"/>
</dbReference>
<evidence type="ECO:0000256" key="3">
    <source>
        <dbReference type="ARBA" id="ARBA00022448"/>
    </source>
</evidence>
<proteinExistence type="inferred from homology"/>
<feature type="transmembrane region" description="Helical" evidence="7">
    <location>
        <begin position="49"/>
        <end position="70"/>
    </location>
</feature>
<sequence length="123" mass="13885">MPTPLVIPREAREFGLGEAKYYVILVVSAIFWQLYLLGAIGTIFCSSSLFSGIMVSVLLPVTEVLAVIFYKESFQVEKGISLVLFLWGFVSYFYGEFKEAKKMMRTNRVSETELAEDNSIHAP</sequence>
<dbReference type="GO" id="GO:0005345">
    <property type="term" value="F:purine nucleobase transmembrane transporter activity"/>
    <property type="evidence" value="ECO:0007669"/>
    <property type="project" value="UniProtKB-ARBA"/>
</dbReference>
<dbReference type="GO" id="GO:0015211">
    <property type="term" value="F:purine nucleoside transmembrane transporter activity"/>
    <property type="evidence" value="ECO:0007669"/>
    <property type="project" value="InterPro"/>
</dbReference>
<comment type="subcellular location">
    <subcellularLocation>
        <location evidence="1">Membrane</location>
    </subcellularLocation>
</comment>
<feature type="transmembrane region" description="Helical" evidence="7">
    <location>
        <begin position="20"/>
        <end position="37"/>
    </location>
</feature>
<organism evidence="8 9">
    <name type="scientific">Crotalaria pallida</name>
    <name type="common">Smooth rattlebox</name>
    <name type="synonym">Crotalaria striata</name>
    <dbReference type="NCBI Taxonomy" id="3830"/>
    <lineage>
        <taxon>Eukaryota</taxon>
        <taxon>Viridiplantae</taxon>
        <taxon>Streptophyta</taxon>
        <taxon>Embryophyta</taxon>
        <taxon>Tracheophyta</taxon>
        <taxon>Spermatophyta</taxon>
        <taxon>Magnoliopsida</taxon>
        <taxon>eudicotyledons</taxon>
        <taxon>Gunneridae</taxon>
        <taxon>Pentapetalae</taxon>
        <taxon>rosids</taxon>
        <taxon>fabids</taxon>
        <taxon>Fabales</taxon>
        <taxon>Fabaceae</taxon>
        <taxon>Papilionoideae</taxon>
        <taxon>50 kb inversion clade</taxon>
        <taxon>genistoids sensu lato</taxon>
        <taxon>core genistoids</taxon>
        <taxon>Crotalarieae</taxon>
        <taxon>Crotalaria</taxon>
    </lineage>
</organism>
<keyword evidence="4 7" id="KW-0812">Transmembrane</keyword>
<gene>
    <name evidence="8" type="ORF">RIF29_16147</name>
</gene>
<dbReference type="Proteomes" id="UP001372338">
    <property type="component" value="Unassembled WGS sequence"/>
</dbReference>
<reference evidence="8 9" key="1">
    <citation type="submission" date="2024-01" db="EMBL/GenBank/DDBJ databases">
        <title>The genomes of 5 underutilized Papilionoideae crops provide insights into root nodulation and disease resistanc.</title>
        <authorList>
            <person name="Yuan L."/>
        </authorList>
    </citation>
    <scope>NUCLEOTIDE SEQUENCE [LARGE SCALE GENOMIC DNA]</scope>
    <source>
        <strain evidence="8">ZHUSHIDOU_FW_LH</strain>
        <tissue evidence="8">Leaf</tissue>
    </source>
</reference>
<protein>
    <submittedName>
        <fullName evidence="8">Uncharacterized protein</fullName>
    </submittedName>
</protein>
<dbReference type="EMBL" id="JAYWIO010000003">
    <property type="protein sequence ID" value="KAK7275041.1"/>
    <property type="molecule type" value="Genomic_DNA"/>
</dbReference>
<evidence type="ECO:0000256" key="2">
    <source>
        <dbReference type="ARBA" id="ARBA00006213"/>
    </source>
</evidence>
<evidence type="ECO:0000256" key="7">
    <source>
        <dbReference type="SAM" id="Phobius"/>
    </source>
</evidence>
<dbReference type="AlphaFoldDB" id="A0AAN9FIC4"/>
<keyword evidence="6 7" id="KW-0472">Membrane</keyword>
<accession>A0AAN9FIC4</accession>
<evidence type="ECO:0000256" key="4">
    <source>
        <dbReference type="ARBA" id="ARBA00022692"/>
    </source>
</evidence>
<evidence type="ECO:0000256" key="1">
    <source>
        <dbReference type="ARBA" id="ARBA00004370"/>
    </source>
</evidence>
<evidence type="ECO:0000313" key="8">
    <source>
        <dbReference type="EMBL" id="KAK7275041.1"/>
    </source>
</evidence>
<evidence type="ECO:0000256" key="6">
    <source>
        <dbReference type="ARBA" id="ARBA00023136"/>
    </source>
</evidence>
<evidence type="ECO:0000313" key="9">
    <source>
        <dbReference type="Proteomes" id="UP001372338"/>
    </source>
</evidence>